<keyword evidence="2" id="KW-0540">Nuclease</keyword>
<reference evidence="2 3" key="1">
    <citation type="submission" date="2020-08" db="EMBL/GenBank/DDBJ databases">
        <title>Genomic Encyclopedia of Type Strains, Phase IV (KMG-IV): sequencing the most valuable type-strain genomes for metagenomic binning, comparative biology and taxonomic classification.</title>
        <authorList>
            <person name="Goeker M."/>
        </authorList>
    </citation>
    <scope>NUCLEOTIDE SEQUENCE [LARGE SCALE GENOMIC DNA]</scope>
    <source>
        <strain evidence="2 3">DSM 23447</strain>
    </source>
</reference>
<keyword evidence="2" id="KW-0378">Hydrolase</keyword>
<evidence type="ECO:0000313" key="2">
    <source>
        <dbReference type="EMBL" id="MBB4052226.1"/>
    </source>
</evidence>
<dbReference type="InterPro" id="IPR016071">
    <property type="entry name" value="Staphylococal_nuclease_OB-fold"/>
</dbReference>
<keyword evidence="3" id="KW-1185">Reference proteome</keyword>
<dbReference type="SUPFAM" id="SSF50199">
    <property type="entry name" value="Staphylococcal nuclease"/>
    <property type="match status" value="1"/>
</dbReference>
<dbReference type="GO" id="GO:0004519">
    <property type="term" value="F:endonuclease activity"/>
    <property type="evidence" value="ECO:0007669"/>
    <property type="project" value="UniProtKB-KW"/>
</dbReference>
<feature type="domain" description="TNase-like" evidence="1">
    <location>
        <begin position="57"/>
        <end position="136"/>
    </location>
</feature>
<sequence>MRLFRIVLRLFFAPRQSPRRTAPSLAPQLPREMRTIAVRPAQPAQPPRTELRGPCWVIDGDTIIIDKIRIRIAGIDAPEIDHPFGKQSKWALVKLCKGQLVTARIKPEISYDRLVAECFLPDGRDLGAEMVRAGMALDWPKFSGGKYRHLEVADARKKLWRAAVRQRGMMGIVKRSLE</sequence>
<dbReference type="PROSITE" id="PS50830">
    <property type="entry name" value="TNASE_3"/>
    <property type="match status" value="1"/>
</dbReference>
<name>A0A7W6NBZ9_9HYPH</name>
<proteinExistence type="predicted"/>
<dbReference type="RefSeq" id="WP_210283138.1">
    <property type="nucleotide sequence ID" value="NZ_JACIEW010000004.1"/>
</dbReference>
<dbReference type="Gene3D" id="2.40.50.90">
    <property type="match status" value="1"/>
</dbReference>
<protein>
    <submittedName>
        <fullName evidence="2">Endonuclease YncB(Thermonuclease family)</fullName>
    </submittedName>
</protein>
<comment type="caution">
    <text evidence="2">The sequence shown here is derived from an EMBL/GenBank/DDBJ whole genome shotgun (WGS) entry which is preliminary data.</text>
</comment>
<keyword evidence="2" id="KW-0255">Endonuclease</keyword>
<organism evidence="2 3">
    <name type="scientific">Devosia subaequoris</name>
    <dbReference type="NCBI Taxonomy" id="395930"/>
    <lineage>
        <taxon>Bacteria</taxon>
        <taxon>Pseudomonadati</taxon>
        <taxon>Pseudomonadota</taxon>
        <taxon>Alphaproteobacteria</taxon>
        <taxon>Hyphomicrobiales</taxon>
        <taxon>Devosiaceae</taxon>
        <taxon>Devosia</taxon>
    </lineage>
</organism>
<dbReference type="EMBL" id="JACIEW010000004">
    <property type="protein sequence ID" value="MBB4052226.1"/>
    <property type="molecule type" value="Genomic_DNA"/>
</dbReference>
<dbReference type="InterPro" id="IPR035437">
    <property type="entry name" value="SNase_OB-fold_sf"/>
</dbReference>
<accession>A0A7W6NBZ9</accession>
<evidence type="ECO:0000313" key="3">
    <source>
        <dbReference type="Proteomes" id="UP000547011"/>
    </source>
</evidence>
<dbReference type="SMART" id="SM00318">
    <property type="entry name" value="SNc"/>
    <property type="match status" value="1"/>
</dbReference>
<gene>
    <name evidence="2" type="ORF">GGR20_001869</name>
</gene>
<dbReference type="AlphaFoldDB" id="A0A7W6NBZ9"/>
<evidence type="ECO:0000259" key="1">
    <source>
        <dbReference type="PROSITE" id="PS50830"/>
    </source>
</evidence>
<dbReference type="Proteomes" id="UP000547011">
    <property type="component" value="Unassembled WGS sequence"/>
</dbReference>
<dbReference type="Pfam" id="PF00565">
    <property type="entry name" value="SNase"/>
    <property type="match status" value="1"/>
</dbReference>